<comment type="caution">
    <text evidence="3">The sequence shown here is derived from an EMBL/GenBank/DDBJ whole genome shotgun (WGS) entry which is preliminary data.</text>
</comment>
<feature type="domain" description="Metallo-beta-lactamase" evidence="2">
    <location>
        <begin position="78"/>
        <end position="302"/>
    </location>
</feature>
<organism evidence="3 4">
    <name type="scientific">SAR86 cluster bacterium</name>
    <dbReference type="NCBI Taxonomy" id="2030880"/>
    <lineage>
        <taxon>Bacteria</taxon>
        <taxon>Pseudomonadati</taxon>
        <taxon>Pseudomonadota</taxon>
        <taxon>Gammaproteobacteria</taxon>
        <taxon>SAR86 cluster</taxon>
    </lineage>
</organism>
<dbReference type="Gene3D" id="3.60.15.10">
    <property type="entry name" value="Ribonuclease Z/Hydroxyacylglutathione hydrolase-like"/>
    <property type="match status" value="1"/>
</dbReference>
<dbReference type="SUPFAM" id="SSF56281">
    <property type="entry name" value="Metallo-hydrolase/oxidoreductase"/>
    <property type="match status" value="1"/>
</dbReference>
<dbReference type="AlphaFoldDB" id="A0A2A5B165"/>
<evidence type="ECO:0000313" key="3">
    <source>
        <dbReference type="EMBL" id="PCJ25307.1"/>
    </source>
</evidence>
<protein>
    <recommendedName>
        <fullName evidence="2">Metallo-beta-lactamase domain-containing protein</fullName>
    </recommendedName>
</protein>
<dbReference type="PANTHER" id="PTHR42951">
    <property type="entry name" value="METALLO-BETA-LACTAMASE DOMAIN-CONTAINING"/>
    <property type="match status" value="1"/>
</dbReference>
<evidence type="ECO:0000313" key="4">
    <source>
        <dbReference type="Proteomes" id="UP000218327"/>
    </source>
</evidence>
<gene>
    <name evidence="3" type="ORF">COA96_07480</name>
</gene>
<evidence type="ECO:0000256" key="1">
    <source>
        <dbReference type="ARBA" id="ARBA00005250"/>
    </source>
</evidence>
<dbReference type="InterPro" id="IPR001279">
    <property type="entry name" value="Metallo-B-lactamas"/>
</dbReference>
<dbReference type="Pfam" id="PF00753">
    <property type="entry name" value="Lactamase_B"/>
    <property type="match status" value="2"/>
</dbReference>
<sequence>MIRLLTFFTNSGDHNLLKAFTMKNQFNSKLSYAFLTILFFVPGLAIAQANVVESDSHRFEEVAQGVWFVTGTGSVFTMSNAMVLVGEFDTLVVDSHVTPAASRALLDSISVITDKPIRYLVNSHYHFDHAHGNQSFPEGIEIIGHEFTRMKLSGANGNVLEESTFKSFSDPVPATVANLERQVAAESDPARKATLEERLRVQRDYLNAIAEVNPTPPNITLETKMTLFQVVAEGSREIQLLHFGRAHTGGDVVIYLPQEKIVFTGDMMLPGLAYMGDAHVDEWPDTLDGLKSLNFDAWLPGHGPVMRNKDPIDNFQSYLRDLWTKTGQMYRSGVSAEQAAEQIDMTNHSDNFAQIRGAGVDPRAIRRIYQLLTD</sequence>
<dbReference type="EMBL" id="NVVJ01000018">
    <property type="protein sequence ID" value="PCJ25307.1"/>
    <property type="molecule type" value="Genomic_DNA"/>
</dbReference>
<dbReference type="InterPro" id="IPR050855">
    <property type="entry name" value="NDM-1-like"/>
</dbReference>
<dbReference type="InterPro" id="IPR036866">
    <property type="entry name" value="RibonucZ/Hydroxyglut_hydro"/>
</dbReference>
<comment type="similarity">
    <text evidence="1">Belongs to the metallo-beta-lactamase superfamily. Class-B beta-lactamase family.</text>
</comment>
<dbReference type="SMART" id="SM00849">
    <property type="entry name" value="Lactamase_B"/>
    <property type="match status" value="1"/>
</dbReference>
<name>A0A2A5B165_9GAMM</name>
<dbReference type="CDD" id="cd16282">
    <property type="entry name" value="metallo-hydrolase-like_MBL-fold"/>
    <property type="match status" value="1"/>
</dbReference>
<dbReference type="Proteomes" id="UP000218327">
    <property type="component" value="Unassembled WGS sequence"/>
</dbReference>
<dbReference type="GO" id="GO:0017001">
    <property type="term" value="P:antibiotic catabolic process"/>
    <property type="evidence" value="ECO:0007669"/>
    <property type="project" value="UniProtKB-ARBA"/>
</dbReference>
<dbReference type="PANTHER" id="PTHR42951:SF4">
    <property type="entry name" value="ACYL-COENZYME A THIOESTERASE MBLAC2"/>
    <property type="match status" value="1"/>
</dbReference>
<proteinExistence type="inferred from homology"/>
<evidence type="ECO:0000259" key="2">
    <source>
        <dbReference type="SMART" id="SM00849"/>
    </source>
</evidence>
<accession>A0A2A5B165</accession>
<reference evidence="4" key="1">
    <citation type="submission" date="2017-08" db="EMBL/GenBank/DDBJ databases">
        <title>A dynamic microbial community with high functional redundancy inhabits the cold, oxic subseafloor aquifer.</title>
        <authorList>
            <person name="Tully B.J."/>
            <person name="Wheat C.G."/>
            <person name="Glazer B.T."/>
            <person name="Huber J.A."/>
        </authorList>
    </citation>
    <scope>NUCLEOTIDE SEQUENCE [LARGE SCALE GENOMIC DNA]</scope>
</reference>